<dbReference type="Proteomes" id="UP000765509">
    <property type="component" value="Unassembled WGS sequence"/>
</dbReference>
<feature type="region of interest" description="Disordered" evidence="1">
    <location>
        <begin position="1"/>
        <end position="38"/>
    </location>
</feature>
<dbReference type="AlphaFoldDB" id="A0A9Q3K548"/>
<keyword evidence="3" id="KW-1185">Reference proteome</keyword>
<comment type="caution">
    <text evidence="2">The sequence shown here is derived from an EMBL/GenBank/DDBJ whole genome shotgun (WGS) entry which is preliminary data.</text>
</comment>
<evidence type="ECO:0000313" key="2">
    <source>
        <dbReference type="EMBL" id="MBW0573085.1"/>
    </source>
</evidence>
<reference evidence="2" key="1">
    <citation type="submission" date="2021-03" db="EMBL/GenBank/DDBJ databases">
        <title>Draft genome sequence of rust myrtle Austropuccinia psidii MF-1, a brazilian biotype.</title>
        <authorList>
            <person name="Quecine M.C."/>
            <person name="Pachon D.M.R."/>
            <person name="Bonatelli M.L."/>
            <person name="Correr F.H."/>
            <person name="Franceschini L.M."/>
            <person name="Leite T.F."/>
            <person name="Margarido G.R.A."/>
            <person name="Almeida C.A."/>
            <person name="Ferrarezi J.A."/>
            <person name="Labate C.A."/>
        </authorList>
    </citation>
    <scope>NUCLEOTIDE SEQUENCE</scope>
    <source>
        <strain evidence="2">MF-1</strain>
    </source>
</reference>
<dbReference type="EMBL" id="AVOT02091348">
    <property type="protein sequence ID" value="MBW0573085.1"/>
    <property type="molecule type" value="Genomic_DNA"/>
</dbReference>
<accession>A0A9Q3K548</accession>
<evidence type="ECO:0000256" key="1">
    <source>
        <dbReference type="SAM" id="MobiDB-lite"/>
    </source>
</evidence>
<protein>
    <submittedName>
        <fullName evidence="2">Uncharacterized protein</fullName>
    </submittedName>
</protein>
<proteinExistence type="predicted"/>
<name>A0A9Q3K548_9BASI</name>
<evidence type="ECO:0000313" key="3">
    <source>
        <dbReference type="Proteomes" id="UP000765509"/>
    </source>
</evidence>
<feature type="compositionally biased region" description="Basic and acidic residues" evidence="1">
    <location>
        <begin position="9"/>
        <end position="20"/>
    </location>
</feature>
<feature type="region of interest" description="Disordered" evidence="1">
    <location>
        <begin position="83"/>
        <end position="108"/>
    </location>
</feature>
<gene>
    <name evidence="2" type="ORF">O181_112800</name>
</gene>
<sequence length="108" mass="12318">MSSSNRYKSHSEGSDRHIHEPPQTVLNGLQGKRLGNVATNQLSSDELVEHPETFLKQDKTLAYYNEWNSLSCKTQIKKIKDWHNQRGEESKEEAEVASTSKPQARKPP</sequence>
<organism evidence="2 3">
    <name type="scientific">Austropuccinia psidii MF-1</name>
    <dbReference type="NCBI Taxonomy" id="1389203"/>
    <lineage>
        <taxon>Eukaryota</taxon>
        <taxon>Fungi</taxon>
        <taxon>Dikarya</taxon>
        <taxon>Basidiomycota</taxon>
        <taxon>Pucciniomycotina</taxon>
        <taxon>Pucciniomycetes</taxon>
        <taxon>Pucciniales</taxon>
        <taxon>Sphaerophragmiaceae</taxon>
        <taxon>Austropuccinia</taxon>
    </lineage>
</organism>